<sequence>MMGLSIVFLILIIVVATIVFHILVETVQERGIGPVPKKLTLLSCTLLGLHVVFFMANGYSYIPERFVEILFPAFSLSAGIFGNISALREVNHNRFVAILLSCFSTFSILFCYLLYGISQM</sequence>
<evidence type="ECO:0000313" key="2">
    <source>
        <dbReference type="EMBL" id="WIF99602.1"/>
    </source>
</evidence>
<keyword evidence="1" id="KW-0812">Transmembrane</keyword>
<keyword evidence="3" id="KW-1185">Reference proteome</keyword>
<reference evidence="2 3" key="1">
    <citation type="submission" date="2023-05" db="EMBL/GenBank/DDBJ databases">
        <title>Comparative genomics reveals the evidence of polycyclic aromatic hydrocarbons degradation in moderately halophilic genus Pontibacillus.</title>
        <authorList>
            <person name="Yang H."/>
            <person name="Qian Z."/>
        </authorList>
    </citation>
    <scope>NUCLEOTIDE SEQUENCE [LARGE SCALE GENOMIC DNA]</scope>
    <source>
        <strain evidence="3">HN14</strain>
    </source>
</reference>
<keyword evidence="1" id="KW-1133">Transmembrane helix</keyword>
<name>A0ABY8V0X8_9BACI</name>
<dbReference type="RefSeq" id="WP_231415918.1">
    <property type="nucleotide sequence ID" value="NZ_CP126446.1"/>
</dbReference>
<keyword evidence="1" id="KW-0472">Membrane</keyword>
<evidence type="ECO:0000256" key="1">
    <source>
        <dbReference type="SAM" id="Phobius"/>
    </source>
</evidence>
<feature type="transmembrane region" description="Helical" evidence="1">
    <location>
        <begin position="96"/>
        <end position="117"/>
    </location>
</feature>
<dbReference type="Proteomes" id="UP001236652">
    <property type="component" value="Chromosome"/>
</dbReference>
<gene>
    <name evidence="2" type="ORF">QNI29_08075</name>
</gene>
<organism evidence="2 3">
    <name type="scientific">Pontibacillus chungwhensis</name>
    <dbReference type="NCBI Taxonomy" id="265426"/>
    <lineage>
        <taxon>Bacteria</taxon>
        <taxon>Bacillati</taxon>
        <taxon>Bacillota</taxon>
        <taxon>Bacilli</taxon>
        <taxon>Bacillales</taxon>
        <taxon>Bacillaceae</taxon>
        <taxon>Pontibacillus</taxon>
    </lineage>
</organism>
<protein>
    <submittedName>
        <fullName evidence="2">Uncharacterized protein</fullName>
    </submittedName>
</protein>
<proteinExistence type="predicted"/>
<evidence type="ECO:0000313" key="3">
    <source>
        <dbReference type="Proteomes" id="UP001236652"/>
    </source>
</evidence>
<feature type="transmembrane region" description="Helical" evidence="1">
    <location>
        <begin position="6"/>
        <end position="27"/>
    </location>
</feature>
<feature type="transmembrane region" description="Helical" evidence="1">
    <location>
        <begin position="39"/>
        <end position="60"/>
    </location>
</feature>
<feature type="transmembrane region" description="Helical" evidence="1">
    <location>
        <begin position="66"/>
        <end position="84"/>
    </location>
</feature>
<accession>A0ABY8V0X8</accession>
<dbReference type="EMBL" id="CP126446">
    <property type="protein sequence ID" value="WIF99602.1"/>
    <property type="molecule type" value="Genomic_DNA"/>
</dbReference>